<dbReference type="InterPro" id="IPR026170">
    <property type="entry name" value="FAM173A/B"/>
</dbReference>
<dbReference type="PANTHER" id="PTHR13610:SF9">
    <property type="entry name" value="FI06469P"/>
    <property type="match status" value="1"/>
</dbReference>
<proteinExistence type="inferred from homology"/>
<feature type="transmembrane region" description="Helical" evidence="5">
    <location>
        <begin position="20"/>
        <end position="40"/>
    </location>
</feature>
<evidence type="ECO:0000256" key="3">
    <source>
        <dbReference type="ARBA" id="ARBA00022679"/>
    </source>
</evidence>
<dbReference type="GeneID" id="111122846"/>
<dbReference type="KEGG" id="cvn:111122846"/>
<protein>
    <submittedName>
        <fullName evidence="7">Protein FAM173B-like</fullName>
    </submittedName>
</protein>
<sequence length="199" mass="22463">MDSILNEADSANNKPKEKSYSGYIITGTLAGIVLGIHLIAGPFITPALRRICLPFVPATEEQVENVFKALKGRKGRFVDLGSGDGRLVREAARRNFTAHGVEMNIWLVLYSKFKTYREGLSSKATYNRTDLWKHSLQQYDNIVIFGVQNMMKDLEKKIISESKEDVRVVACRFPLPNIEPEAEIGTDVNTVWLYKIPKT</sequence>
<dbReference type="OrthoDB" id="66144at2759"/>
<dbReference type="GO" id="GO:1905706">
    <property type="term" value="P:regulation of mitochondrial ATP synthesis coupled proton transport"/>
    <property type="evidence" value="ECO:0007669"/>
    <property type="project" value="TreeGrafter"/>
</dbReference>
<dbReference type="InterPro" id="IPR029063">
    <property type="entry name" value="SAM-dependent_MTases_sf"/>
</dbReference>
<dbReference type="Gene3D" id="3.40.50.150">
    <property type="entry name" value="Vaccinia Virus protein VP39"/>
    <property type="match status" value="1"/>
</dbReference>
<reference evidence="7" key="1">
    <citation type="submission" date="2025-08" db="UniProtKB">
        <authorList>
            <consortium name="RefSeq"/>
        </authorList>
    </citation>
    <scope>IDENTIFICATION</scope>
    <source>
        <tissue evidence="7">Whole sample</tissue>
    </source>
</reference>
<evidence type="ECO:0000256" key="5">
    <source>
        <dbReference type="SAM" id="Phobius"/>
    </source>
</evidence>
<gene>
    <name evidence="7" type="primary">LOC111122846</name>
</gene>
<dbReference type="RefSeq" id="XP_022320561.1">
    <property type="nucleotide sequence ID" value="XM_022464853.1"/>
</dbReference>
<organism evidence="6 7">
    <name type="scientific">Crassostrea virginica</name>
    <name type="common">Eastern oyster</name>
    <dbReference type="NCBI Taxonomy" id="6565"/>
    <lineage>
        <taxon>Eukaryota</taxon>
        <taxon>Metazoa</taxon>
        <taxon>Spiralia</taxon>
        <taxon>Lophotrochozoa</taxon>
        <taxon>Mollusca</taxon>
        <taxon>Bivalvia</taxon>
        <taxon>Autobranchia</taxon>
        <taxon>Pteriomorphia</taxon>
        <taxon>Ostreida</taxon>
        <taxon>Ostreoidea</taxon>
        <taxon>Ostreidae</taxon>
        <taxon>Crassostrea</taxon>
    </lineage>
</organism>
<evidence type="ECO:0000256" key="4">
    <source>
        <dbReference type="ARBA" id="ARBA00022691"/>
    </source>
</evidence>
<keyword evidence="5" id="KW-0472">Membrane</keyword>
<accession>A0A8B8D1A4</accession>
<keyword evidence="5" id="KW-0812">Transmembrane</keyword>
<keyword evidence="5" id="KW-1133">Transmembrane helix</keyword>
<dbReference type="SUPFAM" id="SSF53335">
    <property type="entry name" value="S-adenosyl-L-methionine-dependent methyltransferases"/>
    <property type="match status" value="1"/>
</dbReference>
<evidence type="ECO:0000256" key="2">
    <source>
        <dbReference type="ARBA" id="ARBA00022603"/>
    </source>
</evidence>
<dbReference type="GO" id="GO:0016279">
    <property type="term" value="F:protein-lysine N-methyltransferase activity"/>
    <property type="evidence" value="ECO:0007669"/>
    <property type="project" value="InterPro"/>
</dbReference>
<dbReference type="GO" id="GO:0032259">
    <property type="term" value="P:methylation"/>
    <property type="evidence" value="ECO:0007669"/>
    <property type="project" value="UniProtKB-KW"/>
</dbReference>
<keyword evidence="6" id="KW-1185">Reference proteome</keyword>
<keyword evidence="4" id="KW-0949">S-adenosyl-L-methionine</keyword>
<dbReference type="PANTHER" id="PTHR13610">
    <property type="entry name" value="METHYLTRANSFERASE DOMAIN-CONTAINING PROTEIN"/>
    <property type="match status" value="1"/>
</dbReference>
<evidence type="ECO:0000313" key="6">
    <source>
        <dbReference type="Proteomes" id="UP000694844"/>
    </source>
</evidence>
<keyword evidence="2" id="KW-0489">Methyltransferase</keyword>
<dbReference type="Proteomes" id="UP000694844">
    <property type="component" value="Chromosome 3"/>
</dbReference>
<evidence type="ECO:0000313" key="7">
    <source>
        <dbReference type="RefSeq" id="XP_022320561.1"/>
    </source>
</evidence>
<name>A0A8B8D1A4_CRAVI</name>
<evidence type="ECO:0000256" key="1">
    <source>
        <dbReference type="ARBA" id="ARBA00010633"/>
    </source>
</evidence>
<dbReference type="GO" id="GO:0005739">
    <property type="term" value="C:mitochondrion"/>
    <property type="evidence" value="ECO:0007669"/>
    <property type="project" value="TreeGrafter"/>
</dbReference>
<comment type="similarity">
    <text evidence="1">Belongs to the ANT/ATPSC lysine N-methyltransferase family.</text>
</comment>
<keyword evidence="3" id="KW-0808">Transferase</keyword>
<dbReference type="AlphaFoldDB" id="A0A8B8D1A4"/>